<dbReference type="InterPro" id="IPR047135">
    <property type="entry name" value="YsiQ"/>
</dbReference>
<comment type="subcellular location">
    <subcellularLocation>
        <location evidence="1">Cell membrane</location>
        <topology evidence="1">Multi-pass membrane protein</topology>
    </subcellularLocation>
</comment>
<evidence type="ECO:0000256" key="2">
    <source>
        <dbReference type="ARBA" id="ARBA00022448"/>
    </source>
</evidence>
<evidence type="ECO:0000313" key="9">
    <source>
        <dbReference type="Proteomes" id="UP000191554"/>
    </source>
</evidence>
<feature type="transmembrane region" description="Helical" evidence="7">
    <location>
        <begin position="168"/>
        <end position="188"/>
    </location>
</feature>
<dbReference type="NCBIfam" id="TIGR00797">
    <property type="entry name" value="matE"/>
    <property type="match status" value="1"/>
</dbReference>
<sequence length="461" mass="49992">MIQAKSNSGIRPGVAFYKEFTILAVPLVLIRVLDTSVNLIDGIFVGQLGEAAIAAVSFSNNFYFMFCLLVFGVCNGTAIFTAQYWGKKDYPGIRRMFGINLILGEGIAMVFCTACMALSGYIMRLFTVDAEVIALGSDYLKATALNYLFSTAIFTLASWLKSVERSKFSLIASVVSIVINTFLNYALIYGKAGFPALGVMGSGIATTIARGLELCLLVGLTFGRIPFLRGSLTDFFSIEKGFIKRYLKTIYPVTVNQGLYGIGTMLYNTIYGRMGTSVVAAVSIVSIVQKCSTVFMTGAAAAASVLTGREIGAGNMEGTYNNSARLQKIAPLIGVICSSVFLLLTPLIIGAYKVDGSVKSQVYHMAVLLSISIVFNAYNHIGIVGILNSGGDTFYCFILDTIGVWFISLPLLFMSGMVFKVSIEVAFGLTLVEIVIKSFFVRWRITKYSWAKNLVSEPQKA</sequence>
<dbReference type="PANTHER" id="PTHR42925:SF2">
    <property type="entry name" value="NA+ DRIVEN MULTIDRUG EFFLUX PUMP"/>
    <property type="match status" value="1"/>
</dbReference>
<feature type="transmembrane region" description="Helical" evidence="7">
    <location>
        <begin position="329"/>
        <end position="352"/>
    </location>
</feature>
<evidence type="ECO:0000256" key="4">
    <source>
        <dbReference type="ARBA" id="ARBA00022692"/>
    </source>
</evidence>
<feature type="transmembrane region" description="Helical" evidence="7">
    <location>
        <begin position="394"/>
        <end position="419"/>
    </location>
</feature>
<keyword evidence="4 7" id="KW-0812">Transmembrane</keyword>
<organism evidence="8 9">
    <name type="scientific">Ruminiclostridium hungatei</name>
    <name type="common">Clostridium hungatei</name>
    <dbReference type="NCBI Taxonomy" id="48256"/>
    <lineage>
        <taxon>Bacteria</taxon>
        <taxon>Bacillati</taxon>
        <taxon>Bacillota</taxon>
        <taxon>Clostridia</taxon>
        <taxon>Eubacteriales</taxon>
        <taxon>Oscillospiraceae</taxon>
        <taxon>Ruminiclostridium</taxon>
    </lineage>
</organism>
<comment type="caution">
    <text evidence="8">The sequence shown here is derived from an EMBL/GenBank/DDBJ whole genome shotgun (WGS) entry which is preliminary data.</text>
</comment>
<feature type="transmembrane region" description="Helical" evidence="7">
    <location>
        <begin position="287"/>
        <end position="308"/>
    </location>
</feature>
<dbReference type="OrthoDB" id="9780160at2"/>
<keyword evidence="3" id="KW-1003">Cell membrane</keyword>
<evidence type="ECO:0000256" key="3">
    <source>
        <dbReference type="ARBA" id="ARBA00022475"/>
    </source>
</evidence>
<dbReference type="GO" id="GO:0005886">
    <property type="term" value="C:plasma membrane"/>
    <property type="evidence" value="ECO:0007669"/>
    <property type="project" value="UniProtKB-SubCell"/>
</dbReference>
<dbReference type="EMBL" id="MZGX01000019">
    <property type="protein sequence ID" value="OPX43288.1"/>
    <property type="molecule type" value="Genomic_DNA"/>
</dbReference>
<evidence type="ECO:0000256" key="1">
    <source>
        <dbReference type="ARBA" id="ARBA00004651"/>
    </source>
</evidence>
<evidence type="ECO:0000313" key="8">
    <source>
        <dbReference type="EMBL" id="OPX43288.1"/>
    </source>
</evidence>
<dbReference type="PANTHER" id="PTHR42925">
    <property type="entry name" value="MULTIDRUG AND TOXIN EFFLUX PROTEIN MATE FAMILY"/>
    <property type="match status" value="1"/>
</dbReference>
<dbReference type="RefSeq" id="WP_080065288.1">
    <property type="nucleotide sequence ID" value="NZ_MZGX01000019.1"/>
</dbReference>
<feature type="transmembrane region" description="Helical" evidence="7">
    <location>
        <begin position="425"/>
        <end position="443"/>
    </location>
</feature>
<feature type="transmembrane region" description="Helical" evidence="7">
    <location>
        <begin position="62"/>
        <end position="85"/>
    </location>
</feature>
<dbReference type="STRING" id="48256.CLHUN_28360"/>
<keyword evidence="6 7" id="KW-0472">Membrane</keyword>
<proteinExistence type="predicted"/>
<dbReference type="InterPro" id="IPR048279">
    <property type="entry name" value="MdtK-like"/>
</dbReference>
<dbReference type="GO" id="GO:0042910">
    <property type="term" value="F:xenobiotic transmembrane transporter activity"/>
    <property type="evidence" value="ECO:0007669"/>
    <property type="project" value="InterPro"/>
</dbReference>
<keyword evidence="2" id="KW-0813">Transport</keyword>
<evidence type="ECO:0000256" key="5">
    <source>
        <dbReference type="ARBA" id="ARBA00022989"/>
    </source>
</evidence>
<feature type="transmembrane region" description="Helical" evidence="7">
    <location>
        <begin position="249"/>
        <end position="267"/>
    </location>
</feature>
<evidence type="ECO:0000256" key="7">
    <source>
        <dbReference type="SAM" id="Phobius"/>
    </source>
</evidence>
<evidence type="ECO:0000256" key="6">
    <source>
        <dbReference type="ARBA" id="ARBA00023136"/>
    </source>
</evidence>
<dbReference type="PIRSF" id="PIRSF006603">
    <property type="entry name" value="DinF"/>
    <property type="match status" value="1"/>
</dbReference>
<feature type="transmembrane region" description="Helical" evidence="7">
    <location>
        <begin position="97"/>
        <end position="122"/>
    </location>
</feature>
<feature type="transmembrane region" description="Helical" evidence="7">
    <location>
        <begin position="364"/>
        <end position="387"/>
    </location>
</feature>
<gene>
    <name evidence="8" type="primary">norM_2</name>
    <name evidence="8" type="ORF">CLHUN_28360</name>
</gene>
<reference evidence="8" key="1">
    <citation type="submission" date="2017-03" db="EMBL/GenBank/DDBJ databases">
        <title>Genome sequence of Clostridium hungatei DSM 14427.</title>
        <authorList>
            <person name="Poehlein A."/>
            <person name="Daniel R."/>
        </authorList>
    </citation>
    <scope>NUCLEOTIDE SEQUENCE [LARGE SCALE GENOMIC DNA]</scope>
    <source>
        <strain evidence="8">DSM 14427</strain>
    </source>
</reference>
<accession>A0A1V4SHE3</accession>
<keyword evidence="5 7" id="KW-1133">Transmembrane helix</keyword>
<dbReference type="InterPro" id="IPR002528">
    <property type="entry name" value="MATE_fam"/>
</dbReference>
<keyword evidence="9" id="KW-1185">Reference proteome</keyword>
<feature type="transmembrane region" description="Helical" evidence="7">
    <location>
        <begin position="208"/>
        <end position="228"/>
    </location>
</feature>
<dbReference type="Pfam" id="PF01554">
    <property type="entry name" value="MatE"/>
    <property type="match status" value="2"/>
</dbReference>
<dbReference type="Proteomes" id="UP000191554">
    <property type="component" value="Unassembled WGS sequence"/>
</dbReference>
<dbReference type="AlphaFoldDB" id="A0A1V4SHE3"/>
<dbReference type="GO" id="GO:0015297">
    <property type="term" value="F:antiporter activity"/>
    <property type="evidence" value="ECO:0007669"/>
    <property type="project" value="InterPro"/>
</dbReference>
<name>A0A1V4SHE3_RUMHU</name>
<protein>
    <submittedName>
        <fullName evidence="8">Multidrug resistance protein NorM</fullName>
    </submittedName>
</protein>
<feature type="transmembrane region" description="Helical" evidence="7">
    <location>
        <begin position="142"/>
        <end position="161"/>
    </location>
</feature>